<organism evidence="2 3">
    <name type="scientific">Rangifer tarandus platyrhynchus</name>
    <name type="common">Svalbard reindeer</name>
    <dbReference type="NCBI Taxonomy" id="3082113"/>
    <lineage>
        <taxon>Eukaryota</taxon>
        <taxon>Metazoa</taxon>
        <taxon>Chordata</taxon>
        <taxon>Craniata</taxon>
        <taxon>Vertebrata</taxon>
        <taxon>Euteleostomi</taxon>
        <taxon>Mammalia</taxon>
        <taxon>Eutheria</taxon>
        <taxon>Laurasiatheria</taxon>
        <taxon>Artiodactyla</taxon>
        <taxon>Ruminantia</taxon>
        <taxon>Pecora</taxon>
        <taxon>Cervidae</taxon>
        <taxon>Odocoileinae</taxon>
        <taxon>Rangifer</taxon>
    </lineage>
</organism>
<gene>
    <name evidence="2" type="ORF">MRATA1EN1_LOCUS4027</name>
</gene>
<feature type="region of interest" description="Disordered" evidence="1">
    <location>
        <begin position="131"/>
        <end position="274"/>
    </location>
</feature>
<name>A0ABN8Y0C6_RANTA</name>
<dbReference type="EMBL" id="OX459948">
    <property type="protein sequence ID" value="CAI9155065.1"/>
    <property type="molecule type" value="Genomic_DNA"/>
</dbReference>
<evidence type="ECO:0000313" key="3">
    <source>
        <dbReference type="Proteomes" id="UP001176941"/>
    </source>
</evidence>
<sequence>MSSSQPVLGAQRKPQNLSNSDPSCSKTLHIDMLGSPYFWLPSLTSGATSSWVPHSALSASSSRQHLQRSPGTCELGLGSPQQGCLEEEREAAALAAAAAAAAAVVLMRLLWLWNSATAPLSAQQLPGRGLFRGSPGEAGPGGKAVNAGERDPPPPLRKGKKGPSARARALGSRPLAPLTSAPSLLPFPRRDAARPRRPARSAPSRPGEPFLPPPAGPAPRSPAHRPEAARRARRRGAPFPQPRPSPPPVGDGSRRAGPDAQETDPARSPARLAL</sequence>
<evidence type="ECO:0000313" key="2">
    <source>
        <dbReference type="EMBL" id="CAI9155065.1"/>
    </source>
</evidence>
<feature type="compositionally biased region" description="Pro residues" evidence="1">
    <location>
        <begin position="209"/>
        <end position="220"/>
    </location>
</feature>
<feature type="compositionally biased region" description="Low complexity" evidence="1">
    <location>
        <begin position="174"/>
        <end position="186"/>
    </location>
</feature>
<feature type="compositionally biased region" description="Pro residues" evidence="1">
    <location>
        <begin position="239"/>
        <end position="249"/>
    </location>
</feature>
<dbReference type="Proteomes" id="UP001176941">
    <property type="component" value="Chromosome 12"/>
</dbReference>
<reference evidence="2" key="1">
    <citation type="submission" date="2023-04" db="EMBL/GenBank/DDBJ databases">
        <authorList>
            <consortium name="ELIXIR-Norway"/>
        </authorList>
    </citation>
    <scope>NUCLEOTIDE SEQUENCE [LARGE SCALE GENOMIC DNA]</scope>
</reference>
<evidence type="ECO:0000256" key="1">
    <source>
        <dbReference type="SAM" id="MobiDB-lite"/>
    </source>
</evidence>
<feature type="region of interest" description="Disordered" evidence="1">
    <location>
        <begin position="1"/>
        <end position="22"/>
    </location>
</feature>
<keyword evidence="3" id="KW-1185">Reference proteome</keyword>
<protein>
    <submittedName>
        <fullName evidence="2">Uncharacterized protein</fullName>
    </submittedName>
</protein>
<proteinExistence type="predicted"/>
<feature type="compositionally biased region" description="Polar residues" evidence="1">
    <location>
        <begin position="13"/>
        <end position="22"/>
    </location>
</feature>
<accession>A0ABN8Y0C6</accession>